<dbReference type="PANTHER" id="PTHR34706:SF2">
    <property type="entry name" value="RFEF"/>
    <property type="match status" value="1"/>
</dbReference>
<feature type="region of interest" description="Disordered" evidence="1">
    <location>
        <begin position="1"/>
        <end position="254"/>
    </location>
</feature>
<dbReference type="SUPFAM" id="SSF53300">
    <property type="entry name" value="vWA-like"/>
    <property type="match status" value="1"/>
</dbReference>
<organism evidence="3 4">
    <name type="scientific">Penicillium diatomitis</name>
    <dbReference type="NCBI Taxonomy" id="2819901"/>
    <lineage>
        <taxon>Eukaryota</taxon>
        <taxon>Fungi</taxon>
        <taxon>Dikarya</taxon>
        <taxon>Ascomycota</taxon>
        <taxon>Pezizomycotina</taxon>
        <taxon>Eurotiomycetes</taxon>
        <taxon>Eurotiomycetidae</taxon>
        <taxon>Eurotiales</taxon>
        <taxon>Aspergillaceae</taxon>
        <taxon>Penicillium</taxon>
    </lineage>
</organism>
<feature type="compositionally biased region" description="Gly residues" evidence="1">
    <location>
        <begin position="558"/>
        <end position="567"/>
    </location>
</feature>
<dbReference type="AlphaFoldDB" id="A0A9W9X705"/>
<evidence type="ECO:0000256" key="1">
    <source>
        <dbReference type="SAM" id="MobiDB-lite"/>
    </source>
</evidence>
<dbReference type="GeneID" id="81625130"/>
<evidence type="ECO:0000313" key="4">
    <source>
        <dbReference type="Proteomes" id="UP001148312"/>
    </source>
</evidence>
<feature type="compositionally biased region" description="Low complexity" evidence="1">
    <location>
        <begin position="101"/>
        <end position="116"/>
    </location>
</feature>
<dbReference type="Proteomes" id="UP001148312">
    <property type="component" value="Unassembled WGS sequence"/>
</dbReference>
<comment type="caution">
    <text evidence="3">The sequence shown here is derived from an EMBL/GenBank/DDBJ whole genome shotgun (WGS) entry which is preliminary data.</text>
</comment>
<dbReference type="InterPro" id="IPR002035">
    <property type="entry name" value="VWF_A"/>
</dbReference>
<proteinExistence type="predicted"/>
<gene>
    <name evidence="3" type="ORF">N7539_005279</name>
</gene>
<feature type="compositionally biased region" description="Low complexity" evidence="1">
    <location>
        <begin position="1"/>
        <end position="25"/>
    </location>
</feature>
<feature type="region of interest" description="Disordered" evidence="1">
    <location>
        <begin position="535"/>
        <end position="651"/>
    </location>
</feature>
<feature type="compositionally biased region" description="Low complexity" evidence="1">
    <location>
        <begin position="126"/>
        <end position="173"/>
    </location>
</feature>
<dbReference type="EMBL" id="JAPWDQ010000005">
    <property type="protein sequence ID" value="KAJ5485291.1"/>
    <property type="molecule type" value="Genomic_DNA"/>
</dbReference>
<dbReference type="InterPro" id="IPR036465">
    <property type="entry name" value="vWFA_dom_sf"/>
</dbReference>
<evidence type="ECO:0000259" key="2">
    <source>
        <dbReference type="PROSITE" id="PS50234"/>
    </source>
</evidence>
<feature type="compositionally biased region" description="Low complexity" evidence="1">
    <location>
        <begin position="77"/>
        <end position="93"/>
    </location>
</feature>
<keyword evidence="4" id="KW-1185">Reference proteome</keyword>
<dbReference type="PANTHER" id="PTHR34706">
    <property type="entry name" value="SLR1338 PROTEIN"/>
    <property type="match status" value="1"/>
</dbReference>
<dbReference type="PROSITE" id="PS50234">
    <property type="entry name" value="VWFA"/>
    <property type="match status" value="1"/>
</dbReference>
<sequence length="651" mass="68644">MGFAAKLAAAQQNQQSQQNPAMSSNTGSAPGAYSGAPPSGYTGGPPPPDALRPGGHQQQQPPSAYQAYPGSPAPQGSPYNNNAPSPAPYSQQPPQQPPAGYPAYQQQQPPSQQGYNRPPPPPPQGQPYGSAQSPYPGQQSPYPGQSQSPYPGQQPPYAGTHSPYPGQSGQQPQSPYPGQQPPYSGSHSPYPGQQPPSSYNQPQYPPRQGAPYGQPAPSPGPPGGQSYGPPGGPGGQYGPPGGAPGGQGGPATPQQVDAYRRVLDDTIREKQLQRFYPPGSPALEGLVQFLAHEAPSRLQRIVHELNVPMEVATDLMKLALFDTVLYVDDSGSIEFEEKGLRKEQLRQILGIVATVASNFDRDGIEVRFMNSSEEGHGIKNPDDVERLVSRVRFSGLTPLGTSLRQKVVDPLVIGPARSGRLQKPVLIITITDGQPAGEAHSTVRDTISYAVNEMQRAQYGTGAVSFQFSQVGNDTRARDFLSDLDEDPEIGQLIDCTSNFEVEQDEMSRANPPVHLTRELWCAKLMLGAIDSSYDTKDEQGSRQSGPGGSAPVPPPGQYGGGGGYGQGPPPPQGGPYGGPYGGPPQGYPPQQYGQQPGYPPQQQQPPYPGGDRGHGQPQSYGGGYGGPPPPGGPGGYPPSGGYGQPPPRRY</sequence>
<feature type="compositionally biased region" description="Gly residues" evidence="1">
    <location>
        <begin position="233"/>
        <end position="249"/>
    </location>
</feature>
<feature type="compositionally biased region" description="Low complexity" evidence="1">
    <location>
        <begin position="181"/>
        <end position="213"/>
    </location>
</feature>
<accession>A0A9W9X705</accession>
<dbReference type="RefSeq" id="XP_056790075.1">
    <property type="nucleotide sequence ID" value="XM_056934881.1"/>
</dbReference>
<name>A0A9W9X705_9EURO</name>
<feature type="compositionally biased region" description="Pro residues" evidence="1">
    <location>
        <begin position="598"/>
        <end position="609"/>
    </location>
</feature>
<feature type="compositionally biased region" description="Low complexity" evidence="1">
    <location>
        <begin position="57"/>
        <end position="69"/>
    </location>
</feature>
<reference evidence="3" key="2">
    <citation type="journal article" date="2023" name="IMA Fungus">
        <title>Comparative genomic study of the Penicillium genus elucidates a diverse pangenome and 15 lateral gene transfer events.</title>
        <authorList>
            <person name="Petersen C."/>
            <person name="Sorensen T."/>
            <person name="Nielsen M.R."/>
            <person name="Sondergaard T.E."/>
            <person name="Sorensen J.L."/>
            <person name="Fitzpatrick D.A."/>
            <person name="Frisvad J.C."/>
            <person name="Nielsen K.L."/>
        </authorList>
    </citation>
    <scope>NUCLEOTIDE SEQUENCE</scope>
    <source>
        <strain evidence="3">IBT 30728</strain>
    </source>
</reference>
<reference evidence="3" key="1">
    <citation type="submission" date="2022-12" db="EMBL/GenBank/DDBJ databases">
        <authorList>
            <person name="Petersen C."/>
        </authorList>
    </citation>
    <scope>NUCLEOTIDE SEQUENCE</scope>
    <source>
        <strain evidence="3">IBT 30728</strain>
    </source>
</reference>
<feature type="domain" description="VWFA" evidence="2">
    <location>
        <begin position="322"/>
        <end position="520"/>
    </location>
</feature>
<protein>
    <recommendedName>
        <fullName evidence="2">VWFA domain-containing protein</fullName>
    </recommendedName>
</protein>
<feature type="compositionally biased region" description="Pro residues" evidence="1">
    <location>
        <begin position="627"/>
        <end position="637"/>
    </location>
</feature>
<evidence type="ECO:0000313" key="3">
    <source>
        <dbReference type="EMBL" id="KAJ5485291.1"/>
    </source>
</evidence>
<dbReference type="Gene3D" id="3.40.50.410">
    <property type="entry name" value="von Willebrand factor, type A domain"/>
    <property type="match status" value="1"/>
</dbReference>